<reference evidence="22 23" key="1">
    <citation type="submission" date="2020-05" db="EMBL/GenBank/DDBJ databases">
        <title>FDA dAtabase for Regulatory Grade micrObial Sequences (FDA-ARGOS): Supporting development and validation of Infectious Disease Dx tests.</title>
        <authorList>
            <person name="Sproer C."/>
            <person name="Gronow S."/>
            <person name="Severitt S."/>
            <person name="Schroder I."/>
            <person name="Tallon L."/>
            <person name="Sadzewicz L."/>
            <person name="Zhao X."/>
            <person name="Vavikolanu K."/>
            <person name="Mehta A."/>
            <person name="Aluvathingal J."/>
            <person name="Nadendla S."/>
            <person name="Myers T."/>
            <person name="Yan Y."/>
            <person name="Sichtig H."/>
        </authorList>
    </citation>
    <scope>NUCLEOTIDE SEQUENCE [LARGE SCALE GENOMIC DNA]</scope>
    <source>
        <strain evidence="22 23">FDAARGOS_790</strain>
    </source>
</reference>
<keyword evidence="19" id="KW-0816">Tricarboxylic acid cycle</keyword>
<evidence type="ECO:0000256" key="4">
    <source>
        <dbReference type="ARBA" id="ARBA00011294"/>
    </source>
</evidence>
<dbReference type="UniPathway" id="UPA00223">
    <property type="reaction ID" value="UER01005"/>
</dbReference>
<dbReference type="InterPro" id="IPR027477">
    <property type="entry name" value="Succ_DH/fumarate_Rdtase_cat_sf"/>
</dbReference>
<keyword evidence="19" id="KW-1003">Cell membrane</keyword>
<dbReference type="SUPFAM" id="SSF56425">
    <property type="entry name" value="Succinate dehydrogenase/fumarate reductase flavoprotein, catalytic domain"/>
    <property type="match status" value="1"/>
</dbReference>
<evidence type="ECO:0000256" key="14">
    <source>
        <dbReference type="NCBIfam" id="TIGR01816"/>
    </source>
</evidence>
<dbReference type="GO" id="GO:0006099">
    <property type="term" value="P:tricarboxylic acid cycle"/>
    <property type="evidence" value="ECO:0007669"/>
    <property type="project" value="UniProtKB-UniRule"/>
</dbReference>
<evidence type="ECO:0000259" key="20">
    <source>
        <dbReference type="Pfam" id="PF00890"/>
    </source>
</evidence>
<evidence type="ECO:0000256" key="15">
    <source>
        <dbReference type="PIRSR" id="PIRSR000171-1"/>
    </source>
</evidence>
<dbReference type="InterPro" id="IPR030664">
    <property type="entry name" value="SdhA/FrdA/AprA"/>
</dbReference>
<evidence type="ECO:0000256" key="5">
    <source>
        <dbReference type="ARBA" id="ARBA00012792"/>
    </source>
</evidence>
<evidence type="ECO:0000256" key="9">
    <source>
        <dbReference type="ARBA" id="ARBA00022827"/>
    </source>
</evidence>
<evidence type="ECO:0000256" key="1">
    <source>
        <dbReference type="ARBA" id="ARBA00004515"/>
    </source>
</evidence>
<feature type="binding site" evidence="16">
    <location>
        <position position="259"/>
    </location>
    <ligand>
        <name>substrate</name>
    </ligand>
</feature>
<feature type="active site" description="Proton acceptor" evidence="15">
    <location>
        <position position="291"/>
    </location>
</feature>
<dbReference type="Pfam" id="PF00890">
    <property type="entry name" value="FAD_binding_2"/>
    <property type="match status" value="1"/>
</dbReference>
<keyword evidence="11 19" id="KW-0560">Oxidoreductase</keyword>
<evidence type="ECO:0000256" key="16">
    <source>
        <dbReference type="PIRSR" id="PIRSR611281-2"/>
    </source>
</evidence>
<organism evidence="22 23">
    <name type="scientific">Achromobacter pestifer</name>
    <dbReference type="NCBI Taxonomy" id="1353889"/>
    <lineage>
        <taxon>Bacteria</taxon>
        <taxon>Pseudomonadati</taxon>
        <taxon>Pseudomonadota</taxon>
        <taxon>Betaproteobacteria</taxon>
        <taxon>Burkholderiales</taxon>
        <taxon>Alcaligenaceae</taxon>
        <taxon>Achromobacter</taxon>
    </lineage>
</organism>
<dbReference type="InterPro" id="IPR015939">
    <property type="entry name" value="Fum_Rdtase/Succ_DH_flav-like_C"/>
</dbReference>
<dbReference type="PIRSF" id="PIRSF000171">
    <property type="entry name" value="SDHA_APRA_LASPO"/>
    <property type="match status" value="1"/>
</dbReference>
<dbReference type="NCBIfam" id="TIGR01816">
    <property type="entry name" value="sdhA_forward"/>
    <property type="match status" value="1"/>
</dbReference>
<dbReference type="InterPro" id="IPR014006">
    <property type="entry name" value="Succ_Dhase_FrdA_Gneg"/>
</dbReference>
<feature type="domain" description="FAD-dependent oxidoreductase 2 FAD-binding" evidence="20">
    <location>
        <begin position="14"/>
        <end position="408"/>
    </location>
</feature>
<evidence type="ECO:0000256" key="2">
    <source>
        <dbReference type="ARBA" id="ARBA00004894"/>
    </source>
</evidence>
<dbReference type="EMBL" id="CP053985">
    <property type="protein sequence ID" value="QKH34231.1"/>
    <property type="molecule type" value="Genomic_DNA"/>
</dbReference>
<feature type="binding site" evidence="16">
    <location>
        <position position="402"/>
    </location>
    <ligand>
        <name>substrate</name>
    </ligand>
</feature>
<comment type="similarity">
    <text evidence="3 19">Belongs to the FAD-dependent oxidoreductase 2 family. FRD/SDH subfamily.</text>
</comment>
<dbReference type="Gene3D" id="4.10.80.40">
    <property type="entry name" value="succinate dehydrogenase protein domain"/>
    <property type="match status" value="1"/>
</dbReference>
<dbReference type="GO" id="GO:0008177">
    <property type="term" value="F:succinate dehydrogenase (quinone) activity"/>
    <property type="evidence" value="ECO:0007669"/>
    <property type="project" value="UniProtKB-EC"/>
</dbReference>
<dbReference type="Gene3D" id="3.90.700.10">
    <property type="entry name" value="Succinate dehydrogenase/fumarate reductase flavoprotein, catalytic domain"/>
    <property type="match status" value="1"/>
</dbReference>
<dbReference type="InterPro" id="IPR036188">
    <property type="entry name" value="FAD/NAD-bd_sf"/>
</dbReference>
<dbReference type="SUPFAM" id="SSF51905">
    <property type="entry name" value="FAD/NAD(P)-binding domain"/>
    <property type="match status" value="1"/>
</dbReference>
<dbReference type="AlphaFoldDB" id="A0A7D4E1U0"/>
<protein>
    <recommendedName>
        <fullName evidence="6 14">Succinate dehydrogenase flavoprotein subunit</fullName>
        <ecNumber evidence="5 19">1.3.5.1</ecNumber>
    </recommendedName>
</protein>
<accession>A0A7D4E1U0</accession>
<dbReference type="KEGG" id="apes:FOC84_04440"/>
<evidence type="ECO:0000256" key="10">
    <source>
        <dbReference type="ARBA" id="ARBA00022982"/>
    </source>
</evidence>
<feature type="modified residue" description="Tele-8alpha-FAD histidine" evidence="18">
    <location>
        <position position="50"/>
    </location>
</feature>
<evidence type="ECO:0000256" key="13">
    <source>
        <dbReference type="ARBA" id="ARBA00049220"/>
    </source>
</evidence>
<evidence type="ECO:0000256" key="17">
    <source>
        <dbReference type="PIRSR" id="PIRSR611281-3"/>
    </source>
</evidence>
<dbReference type="Gene3D" id="1.20.58.100">
    <property type="entry name" value="Fumarate reductase/succinate dehydrogenase flavoprotein-like, C-terminal domain"/>
    <property type="match status" value="1"/>
</dbReference>
<dbReference type="Pfam" id="PF02910">
    <property type="entry name" value="Succ_DH_flav_C"/>
    <property type="match status" value="1"/>
</dbReference>
<evidence type="ECO:0000256" key="12">
    <source>
        <dbReference type="ARBA" id="ARBA00023136"/>
    </source>
</evidence>
<dbReference type="GO" id="GO:0022900">
    <property type="term" value="P:electron transport chain"/>
    <property type="evidence" value="ECO:0007669"/>
    <property type="project" value="UniProtKB-UniRule"/>
</dbReference>
<evidence type="ECO:0000256" key="3">
    <source>
        <dbReference type="ARBA" id="ARBA00008040"/>
    </source>
</evidence>
<evidence type="ECO:0000313" key="23">
    <source>
        <dbReference type="Proteomes" id="UP000500970"/>
    </source>
</evidence>
<comment type="pathway">
    <text evidence="2 19">Carbohydrate metabolism; tricarboxylic acid cycle; fumarate from succinate (bacterial route): step 1/1.</text>
</comment>
<dbReference type="GO" id="GO:0009055">
    <property type="term" value="F:electron transfer activity"/>
    <property type="evidence" value="ECO:0007669"/>
    <property type="project" value="TreeGrafter"/>
</dbReference>
<evidence type="ECO:0000256" key="19">
    <source>
        <dbReference type="RuleBase" id="RU362051"/>
    </source>
</evidence>
<feature type="binding site" evidence="17">
    <location>
        <position position="226"/>
    </location>
    <ligand>
        <name>FAD</name>
        <dbReference type="ChEBI" id="CHEBI:57692"/>
    </ligand>
</feature>
<dbReference type="InterPro" id="IPR003952">
    <property type="entry name" value="FRD_SDH_FAD_BS"/>
</dbReference>
<keyword evidence="7 19" id="KW-0813">Transport</keyword>
<dbReference type="PROSITE" id="PS00504">
    <property type="entry name" value="FRD_SDH_FAD_BINDING"/>
    <property type="match status" value="1"/>
</dbReference>
<dbReference type="GO" id="GO:0050660">
    <property type="term" value="F:flavin adenine dinucleotide binding"/>
    <property type="evidence" value="ECO:0007669"/>
    <property type="project" value="UniProtKB-UniRule"/>
</dbReference>
<gene>
    <name evidence="22" type="ORF">FOC84_04440</name>
</gene>
<evidence type="ECO:0000256" key="7">
    <source>
        <dbReference type="ARBA" id="ARBA00022448"/>
    </source>
</evidence>
<evidence type="ECO:0000256" key="8">
    <source>
        <dbReference type="ARBA" id="ARBA00022630"/>
    </source>
</evidence>
<feature type="binding site" evidence="17">
    <location>
        <begin position="407"/>
        <end position="408"/>
    </location>
    <ligand>
        <name>FAD</name>
        <dbReference type="ChEBI" id="CHEBI:57692"/>
    </ligand>
</feature>
<comment type="subcellular location">
    <subcellularLocation>
        <location evidence="1 19">Cell inner membrane</location>
        <topology evidence="1 19">Peripheral membrane protein</topology>
        <orientation evidence="1 19">Cytoplasmic side</orientation>
    </subcellularLocation>
</comment>
<comment type="catalytic activity">
    <reaction evidence="13 19">
        <text>a quinone + succinate = fumarate + a quinol</text>
        <dbReference type="Rhea" id="RHEA:40523"/>
        <dbReference type="ChEBI" id="CHEBI:24646"/>
        <dbReference type="ChEBI" id="CHEBI:29806"/>
        <dbReference type="ChEBI" id="CHEBI:30031"/>
        <dbReference type="ChEBI" id="CHEBI:132124"/>
        <dbReference type="EC" id="1.3.5.1"/>
    </reaction>
</comment>
<keyword evidence="23" id="KW-1185">Reference proteome</keyword>
<dbReference type="FunFam" id="3.50.50.60:FF:000026">
    <property type="entry name" value="Succinate dehydrogenase flavoprotein subunit"/>
    <property type="match status" value="1"/>
</dbReference>
<dbReference type="Gene3D" id="3.50.50.60">
    <property type="entry name" value="FAD/NAD(P)-binding domain"/>
    <property type="match status" value="1"/>
</dbReference>
<keyword evidence="12 19" id="KW-0472">Membrane</keyword>
<feature type="binding site" evidence="17">
    <location>
        <begin position="19"/>
        <end position="24"/>
    </location>
    <ligand>
        <name>FAD</name>
        <dbReference type="ChEBI" id="CHEBI:57692"/>
    </ligand>
</feature>
<dbReference type="SUPFAM" id="SSF46977">
    <property type="entry name" value="Succinate dehydrogenase/fumarate reductase flavoprotein C-terminal domain"/>
    <property type="match status" value="1"/>
</dbReference>
<dbReference type="InterPro" id="IPR037099">
    <property type="entry name" value="Fum_R/Succ_DH_flav-like_C_sf"/>
</dbReference>
<dbReference type="EC" id="1.3.5.1" evidence="5 19"/>
<dbReference type="InterPro" id="IPR011281">
    <property type="entry name" value="Succ_DH_flav_su_fwd"/>
</dbReference>
<feature type="domain" description="Fumarate reductase/succinate dehydrogenase flavoprotein-like C-terminal" evidence="21">
    <location>
        <begin position="470"/>
        <end position="591"/>
    </location>
</feature>
<dbReference type="FunFam" id="3.90.700.10:FF:000001">
    <property type="entry name" value="Mitochondrial succinate dehydrogenase flavoprotein subunit"/>
    <property type="match status" value="1"/>
</dbReference>
<keyword evidence="8 17" id="KW-0285">Flavoprotein</keyword>
<dbReference type="PANTHER" id="PTHR11632:SF51">
    <property type="entry name" value="SUCCINATE DEHYDROGENASE [UBIQUINONE] FLAVOPROTEIN SUBUNIT, MITOCHONDRIAL"/>
    <property type="match status" value="1"/>
</dbReference>
<dbReference type="GO" id="GO:0009061">
    <property type="term" value="P:anaerobic respiration"/>
    <property type="evidence" value="ECO:0007669"/>
    <property type="project" value="TreeGrafter"/>
</dbReference>
<dbReference type="GO" id="GO:0005886">
    <property type="term" value="C:plasma membrane"/>
    <property type="evidence" value="ECO:0007669"/>
    <property type="project" value="UniProtKB-SubCell"/>
</dbReference>
<comment type="subunit">
    <text evidence="4">Part of an enzyme complex containing four subunits: a flavoprotein, an iron-sulfur, cytochrome b-556, and a hydrophobic anchor protein.</text>
</comment>
<comment type="cofactor">
    <cofactor evidence="17">
        <name>FAD</name>
        <dbReference type="ChEBI" id="CHEBI:57692"/>
    </cofactor>
    <text evidence="17">Flavinylated by SdhE, about 5% flavinylation occurs in the absence of SdhE.</text>
</comment>
<dbReference type="InterPro" id="IPR003953">
    <property type="entry name" value="FAD-dep_OxRdtase_2_FAD-bd"/>
</dbReference>
<keyword evidence="9 17" id="KW-0274">FAD</keyword>
<keyword evidence="10 19" id="KW-0249">Electron transport</keyword>
<sequence>MVSVMKSLPRRQFDVVVVGAGGAGMRCSLQLAQAGLSVAVLSKVFPTRSHTVAAQGGVSASLGNMSEDNWYWHMYDTVKGSDWLGDQDAIEFMCREAPNAVYELEHFGMPFDRNPDGTIYQRPFGGHTANFGEKPVQRACAAADRTGHALLHTLYQRNVAARTQFFVEWMALDLLRNEAGDVVGVTALEMETGEIYILEAKTTVLATGGAGRIWAASTNAFINTGDGLGMAARAGIPLQDMEFWQFHPTGVAGAGVLITEGVRGEGGILLNKDGERFMERYAPTLKDLAPRDFVSRSMDQEIKEGRGCGPDGSYVVLKLDHLGADVINKRLPSIREIAIKFGNVDPIKEPIPVVPTIHYQMGGIPANYHGQVLSRVNGENKVINGLYAIGECAAVSVHGANRLGTNSLLDLIVFGRATGNHIVNSHPERQHAHQPVPQQAVEFSLDRVNKLESRTSGEKTQDIGNAIRFSMQRHCGVFRTLELLNEGVTQIEDLAKQADHIYFKDKSKVFNTARVEALEMANMTEVARATIKSAAARNESRGAHALDDHPTRDDENWLKHTLWYSEGSRLDYKPVQMKPLTVESFPPKARTF</sequence>
<name>A0A7D4E1U0_9BURK</name>
<dbReference type="PANTHER" id="PTHR11632">
    <property type="entry name" value="SUCCINATE DEHYDROGENASE 2 FLAVOPROTEIN SUBUNIT"/>
    <property type="match status" value="1"/>
</dbReference>
<evidence type="ECO:0000256" key="11">
    <source>
        <dbReference type="ARBA" id="ARBA00023002"/>
    </source>
</evidence>
<evidence type="ECO:0000313" key="22">
    <source>
        <dbReference type="EMBL" id="QKH34231.1"/>
    </source>
</evidence>
<feature type="binding site" evidence="17">
    <location>
        <begin position="42"/>
        <end position="57"/>
    </location>
    <ligand>
        <name>FAD</name>
        <dbReference type="ChEBI" id="CHEBI:57692"/>
    </ligand>
</feature>
<dbReference type="PRINTS" id="PR00411">
    <property type="entry name" value="PNDRDTASEI"/>
</dbReference>
<dbReference type="NCBIfam" id="TIGR01812">
    <property type="entry name" value="sdhA_frdA_Gneg"/>
    <property type="match status" value="1"/>
</dbReference>
<proteinExistence type="inferred from homology"/>
<dbReference type="Proteomes" id="UP000500970">
    <property type="component" value="Chromosome"/>
</dbReference>
<evidence type="ECO:0000256" key="6">
    <source>
        <dbReference type="ARBA" id="ARBA00019965"/>
    </source>
</evidence>
<feature type="binding site" evidence="16">
    <location>
        <position position="247"/>
    </location>
    <ligand>
        <name>substrate</name>
    </ligand>
</feature>
<keyword evidence="19" id="KW-0997">Cell inner membrane</keyword>
<dbReference type="FunFam" id="1.20.58.100:FF:000001">
    <property type="entry name" value="Succinate dehydrogenase flavoprotein subunit (SdhA)"/>
    <property type="match status" value="1"/>
</dbReference>
<evidence type="ECO:0000259" key="21">
    <source>
        <dbReference type="Pfam" id="PF02910"/>
    </source>
</evidence>
<evidence type="ECO:0000256" key="18">
    <source>
        <dbReference type="PIRSR" id="PIRSR611281-4"/>
    </source>
</evidence>
<feature type="binding site" evidence="16">
    <location>
        <position position="358"/>
    </location>
    <ligand>
        <name>substrate</name>
    </ligand>
</feature>
<feature type="binding site" evidence="17">
    <location>
        <position position="391"/>
    </location>
    <ligand>
        <name>FAD</name>
        <dbReference type="ChEBI" id="CHEBI:57692"/>
    </ligand>
</feature>